<keyword evidence="2" id="KW-1185">Reference proteome</keyword>
<sequence length="70" mass="7390">MLLAAGLSLQHQAAGIKIKSKNPQSPFYRDLDNAAQCNTKQATSGLTHIGSALCPADPLLYPADTVPLDQ</sequence>
<protein>
    <submittedName>
        <fullName evidence="1">Uncharacterized protein</fullName>
    </submittedName>
</protein>
<gene>
    <name evidence="1" type="ORF">GALMADRAFT_257422</name>
</gene>
<dbReference type="EMBL" id="KL142411">
    <property type="protein sequence ID" value="KDR67933.1"/>
    <property type="molecule type" value="Genomic_DNA"/>
</dbReference>
<evidence type="ECO:0000313" key="1">
    <source>
        <dbReference type="EMBL" id="KDR67933.1"/>
    </source>
</evidence>
<proteinExistence type="predicted"/>
<organism evidence="1 2">
    <name type="scientific">Galerina marginata (strain CBS 339.88)</name>
    <dbReference type="NCBI Taxonomy" id="685588"/>
    <lineage>
        <taxon>Eukaryota</taxon>
        <taxon>Fungi</taxon>
        <taxon>Dikarya</taxon>
        <taxon>Basidiomycota</taxon>
        <taxon>Agaricomycotina</taxon>
        <taxon>Agaricomycetes</taxon>
        <taxon>Agaricomycetidae</taxon>
        <taxon>Agaricales</taxon>
        <taxon>Agaricineae</taxon>
        <taxon>Strophariaceae</taxon>
        <taxon>Galerina</taxon>
    </lineage>
</organism>
<dbReference type="HOGENOM" id="CLU_2757954_0_0_1"/>
<evidence type="ECO:0000313" key="2">
    <source>
        <dbReference type="Proteomes" id="UP000027222"/>
    </source>
</evidence>
<accession>A0A067SMH2</accession>
<dbReference type="Proteomes" id="UP000027222">
    <property type="component" value="Unassembled WGS sequence"/>
</dbReference>
<dbReference type="AlphaFoldDB" id="A0A067SMH2"/>
<reference evidence="2" key="1">
    <citation type="journal article" date="2014" name="Proc. Natl. Acad. Sci. U.S.A.">
        <title>Extensive sampling of basidiomycete genomes demonstrates inadequacy of the white-rot/brown-rot paradigm for wood decay fungi.</title>
        <authorList>
            <person name="Riley R."/>
            <person name="Salamov A.A."/>
            <person name="Brown D.W."/>
            <person name="Nagy L.G."/>
            <person name="Floudas D."/>
            <person name="Held B.W."/>
            <person name="Levasseur A."/>
            <person name="Lombard V."/>
            <person name="Morin E."/>
            <person name="Otillar R."/>
            <person name="Lindquist E.A."/>
            <person name="Sun H."/>
            <person name="LaButti K.M."/>
            <person name="Schmutz J."/>
            <person name="Jabbour D."/>
            <person name="Luo H."/>
            <person name="Baker S.E."/>
            <person name="Pisabarro A.G."/>
            <person name="Walton J.D."/>
            <person name="Blanchette R.A."/>
            <person name="Henrissat B."/>
            <person name="Martin F."/>
            <person name="Cullen D."/>
            <person name="Hibbett D.S."/>
            <person name="Grigoriev I.V."/>
        </authorList>
    </citation>
    <scope>NUCLEOTIDE SEQUENCE [LARGE SCALE GENOMIC DNA]</scope>
    <source>
        <strain evidence="2">CBS 339.88</strain>
    </source>
</reference>
<name>A0A067SMH2_GALM3</name>